<dbReference type="Gene3D" id="3.90.25.10">
    <property type="entry name" value="UDP-galactose 4-epimerase, domain 1"/>
    <property type="match status" value="1"/>
</dbReference>
<evidence type="ECO:0000259" key="3">
    <source>
        <dbReference type="Pfam" id="PF05368"/>
    </source>
</evidence>
<evidence type="ECO:0000313" key="4">
    <source>
        <dbReference type="EMBL" id="KAF4308367.1"/>
    </source>
</evidence>
<accession>A0A8H4NAJ2</accession>
<dbReference type="AlphaFoldDB" id="A0A8H4NAJ2"/>
<dbReference type="GO" id="GO:0016491">
    <property type="term" value="F:oxidoreductase activity"/>
    <property type="evidence" value="ECO:0007669"/>
    <property type="project" value="UniProtKB-KW"/>
</dbReference>
<comment type="caution">
    <text evidence="4">The sequence shown here is derived from an EMBL/GenBank/DDBJ whole genome shotgun (WGS) entry which is preliminary data.</text>
</comment>
<dbReference type="Pfam" id="PF05368">
    <property type="entry name" value="NmrA"/>
    <property type="match status" value="1"/>
</dbReference>
<dbReference type="PANTHER" id="PTHR47706:SF9">
    <property type="entry name" value="NMRA-LIKE DOMAIN-CONTAINING PROTEIN-RELATED"/>
    <property type="match status" value="1"/>
</dbReference>
<keyword evidence="1" id="KW-0521">NADP</keyword>
<evidence type="ECO:0000256" key="2">
    <source>
        <dbReference type="ARBA" id="ARBA00023002"/>
    </source>
</evidence>
<dbReference type="InterPro" id="IPR051609">
    <property type="entry name" value="NmrA/Isoflavone_reductase-like"/>
</dbReference>
<protein>
    <submittedName>
        <fullName evidence="4">Isoflavone reductase family protein</fullName>
    </submittedName>
</protein>
<dbReference type="OrthoDB" id="419598at2759"/>
<reference evidence="4" key="1">
    <citation type="submission" date="2020-04" db="EMBL/GenBank/DDBJ databases">
        <title>Genome Assembly and Annotation of Botryosphaeria dothidea sdau 11-99, a Latent Pathogen of Apple Fruit Ring Rot in China.</title>
        <authorList>
            <person name="Yu C."/>
            <person name="Diao Y."/>
            <person name="Lu Q."/>
            <person name="Zhao J."/>
            <person name="Cui S."/>
            <person name="Peng C."/>
            <person name="He B."/>
            <person name="Liu H."/>
        </authorList>
    </citation>
    <scope>NUCLEOTIDE SEQUENCE [LARGE SCALE GENOMIC DNA]</scope>
    <source>
        <strain evidence="4">Sdau11-99</strain>
    </source>
</reference>
<dbReference type="EMBL" id="WWBZ02000022">
    <property type="protein sequence ID" value="KAF4308367.1"/>
    <property type="molecule type" value="Genomic_DNA"/>
</dbReference>
<evidence type="ECO:0000313" key="5">
    <source>
        <dbReference type="Proteomes" id="UP000572817"/>
    </source>
</evidence>
<dbReference type="PANTHER" id="PTHR47706">
    <property type="entry name" value="NMRA-LIKE FAMILY PROTEIN"/>
    <property type="match status" value="1"/>
</dbReference>
<dbReference type="InterPro" id="IPR036291">
    <property type="entry name" value="NAD(P)-bd_dom_sf"/>
</dbReference>
<dbReference type="SUPFAM" id="SSF51735">
    <property type="entry name" value="NAD(P)-binding Rossmann-fold domains"/>
    <property type="match status" value="1"/>
</dbReference>
<organism evidence="4 5">
    <name type="scientific">Botryosphaeria dothidea</name>
    <dbReference type="NCBI Taxonomy" id="55169"/>
    <lineage>
        <taxon>Eukaryota</taxon>
        <taxon>Fungi</taxon>
        <taxon>Dikarya</taxon>
        <taxon>Ascomycota</taxon>
        <taxon>Pezizomycotina</taxon>
        <taxon>Dothideomycetes</taxon>
        <taxon>Dothideomycetes incertae sedis</taxon>
        <taxon>Botryosphaeriales</taxon>
        <taxon>Botryosphaeriaceae</taxon>
        <taxon>Botryosphaeria</taxon>
    </lineage>
</organism>
<keyword evidence="5" id="KW-1185">Reference proteome</keyword>
<proteinExistence type="predicted"/>
<dbReference type="Gene3D" id="3.40.50.720">
    <property type="entry name" value="NAD(P)-binding Rossmann-like Domain"/>
    <property type="match status" value="1"/>
</dbReference>
<evidence type="ECO:0000256" key="1">
    <source>
        <dbReference type="ARBA" id="ARBA00022857"/>
    </source>
</evidence>
<dbReference type="Proteomes" id="UP000572817">
    <property type="component" value="Unassembled WGS sequence"/>
</dbReference>
<keyword evidence="2" id="KW-0560">Oxidoreductase</keyword>
<gene>
    <name evidence="4" type="ORF">GTA08_BOTSDO03794</name>
</gene>
<feature type="domain" description="NmrA-like" evidence="3">
    <location>
        <begin position="3"/>
        <end position="301"/>
    </location>
</feature>
<name>A0A8H4NAJ2_9PEZI</name>
<sequence length="325" mass="36167">MAKQRVLLIGATGNTGKSILNGLLEYGKYDVESLVRPASTGKPEVKKIAERGVKIVVADINDPVDDLMPIFQGVDVIITAISTAAKLAKKNLANAAKRADVKRFIPCSWATIAPPEGVMLLRTMKEEVFNHIKKLYLPYTIIDVGYWHQISYPRVPSGRFDSAILLPHNEIHGDGNTPNMLSDLRDIGRWTARIIEDERTLNKYVYAYSDVLSENQVVAAVEKISGEKLSVEKAKAELNEARANSEKDPNNGLAKLMRAKAEYACSKHIRGDNQPAYGKYLGYLDARELYPDLKPITFLEFLKDLQAGKIEKPYYDFGPALTGQN</sequence>
<dbReference type="InterPro" id="IPR008030">
    <property type="entry name" value="NmrA-like"/>
</dbReference>